<dbReference type="OrthoDB" id="9554506at2"/>
<proteinExistence type="predicted"/>
<dbReference type="Pfam" id="PF18735">
    <property type="entry name" value="HEPN_RiboL-PSP"/>
    <property type="match status" value="1"/>
</dbReference>
<dbReference type="EMBL" id="CAQJ01000065">
    <property type="protein sequence ID" value="CCQ91194.1"/>
    <property type="molecule type" value="Genomic_DNA"/>
</dbReference>
<protein>
    <recommendedName>
        <fullName evidence="1">RiboL-PSP-HEPN domain-containing protein</fullName>
    </recommendedName>
</protein>
<dbReference type="HOGENOM" id="CLU_1693627_0_0_0"/>
<dbReference type="AlphaFoldDB" id="M1Z114"/>
<dbReference type="InParanoid" id="M1Z114"/>
<dbReference type="RefSeq" id="WP_005009559.1">
    <property type="nucleotide sequence ID" value="NZ_HG422173.1"/>
</dbReference>
<comment type="caution">
    <text evidence="2">The sequence shown here is derived from an EMBL/GenBank/DDBJ whole genome shotgun (WGS) entry which is preliminary data.</text>
</comment>
<gene>
    <name evidence="2" type="ORF">NITGR_590073</name>
</gene>
<evidence type="ECO:0000313" key="3">
    <source>
        <dbReference type="Proteomes" id="UP000011704"/>
    </source>
</evidence>
<dbReference type="STRING" id="1266370.NITGR_590073"/>
<keyword evidence="3" id="KW-1185">Reference proteome</keyword>
<evidence type="ECO:0000259" key="1">
    <source>
        <dbReference type="Pfam" id="PF18735"/>
    </source>
</evidence>
<reference evidence="2 3" key="1">
    <citation type="journal article" date="2013" name="Front. Microbiol.">
        <title>The genome of Nitrospina gracilis illuminates the metabolism and evolution of the major marine nitrite oxidizer.</title>
        <authorList>
            <person name="Luecker S."/>
            <person name="Nowka B."/>
            <person name="Rattei T."/>
            <person name="Spieck E."/>
            <person name="and Daims H."/>
        </authorList>
    </citation>
    <scope>NUCLEOTIDE SEQUENCE [LARGE SCALE GENOMIC DNA]</scope>
    <source>
        <strain evidence="2 3">3/211</strain>
    </source>
</reference>
<sequence length="155" mass="17409">MKNHLIKTVTAISECEIHLRDANAEGSEIEVYLAQYLVVILSAEMQQQIYKIIREVIDSVDDKKIKSFASNAQEKLFRSVGKGEIAGYLGCFGKDRKDKFNSLLEDRDVSLYNNAIGERHRVAHSTANQLTLREIKDALISAEKVLSAVKIALQD</sequence>
<accession>M1Z114</accession>
<organism evidence="2 3">
    <name type="scientific">Nitrospina gracilis (strain 3/211)</name>
    <dbReference type="NCBI Taxonomy" id="1266370"/>
    <lineage>
        <taxon>Bacteria</taxon>
        <taxon>Pseudomonadati</taxon>
        <taxon>Nitrospinota/Tectimicrobiota group</taxon>
        <taxon>Nitrospinota</taxon>
        <taxon>Nitrospinia</taxon>
        <taxon>Nitrospinales</taxon>
        <taxon>Nitrospinaceae</taxon>
        <taxon>Nitrospina</taxon>
    </lineage>
</organism>
<dbReference type="InterPro" id="IPR041519">
    <property type="entry name" value="HEPN_RiboL-PSP"/>
</dbReference>
<evidence type="ECO:0000313" key="2">
    <source>
        <dbReference type="EMBL" id="CCQ91194.1"/>
    </source>
</evidence>
<name>M1Z114_NITG3</name>
<dbReference type="Proteomes" id="UP000011704">
    <property type="component" value="Unassembled WGS sequence"/>
</dbReference>
<feature type="domain" description="RiboL-PSP-HEPN" evidence="1">
    <location>
        <begin position="5"/>
        <end position="153"/>
    </location>
</feature>